<organism evidence="1 2">
    <name type="scientific">Burkholderia ambifaria (strain MC40-6)</name>
    <dbReference type="NCBI Taxonomy" id="398577"/>
    <lineage>
        <taxon>Bacteria</taxon>
        <taxon>Pseudomonadati</taxon>
        <taxon>Pseudomonadota</taxon>
        <taxon>Betaproteobacteria</taxon>
        <taxon>Burkholderiales</taxon>
        <taxon>Burkholderiaceae</taxon>
        <taxon>Burkholderia</taxon>
        <taxon>Burkholderia cepacia complex</taxon>
    </lineage>
</organism>
<accession>B1YQG9</accession>
<evidence type="ECO:0000313" key="2">
    <source>
        <dbReference type="Proteomes" id="UP000001680"/>
    </source>
</evidence>
<dbReference type="HOGENOM" id="CLU_3388443_0_0_4"/>
<dbReference type="Proteomes" id="UP000001680">
    <property type="component" value="Chromosome 1"/>
</dbReference>
<dbReference type="EMBL" id="CP001025">
    <property type="protein sequence ID" value="ACB64107.1"/>
    <property type="molecule type" value="Genomic_DNA"/>
</dbReference>
<name>B1YQG9_BURA4</name>
<protein>
    <submittedName>
        <fullName evidence="1">Uncharacterized protein</fullName>
    </submittedName>
</protein>
<proteinExistence type="predicted"/>
<dbReference type="AlphaFoldDB" id="B1YQG9"/>
<dbReference type="KEGG" id="bac:BamMC406_1620"/>
<reference evidence="2" key="1">
    <citation type="submission" date="2008-04" db="EMBL/GenBank/DDBJ databases">
        <title>Complete sequence of chromosome 1 of Burkholderia ambifaria MC40-6.</title>
        <authorList>
            <person name="Copeland A."/>
            <person name="Lucas S."/>
            <person name="Lapidus A."/>
            <person name="Glavina del Rio T."/>
            <person name="Dalin E."/>
            <person name="Tice H."/>
            <person name="Pitluck S."/>
            <person name="Chain P."/>
            <person name="Malfatti S."/>
            <person name="Shin M."/>
            <person name="Vergez L."/>
            <person name="Lang D."/>
            <person name="Schmutz J."/>
            <person name="Larimer F."/>
            <person name="Land M."/>
            <person name="Hauser L."/>
            <person name="Kyrpides N."/>
            <person name="Lykidis A."/>
            <person name="Ramette A."/>
            <person name="Konstantinidis K."/>
            <person name="Tiedje J."/>
            <person name="Richardson P."/>
        </authorList>
    </citation>
    <scope>NUCLEOTIDE SEQUENCE [LARGE SCALE GENOMIC DNA]</scope>
    <source>
        <strain evidence="2">MC40-6</strain>
    </source>
</reference>
<evidence type="ECO:0000313" key="1">
    <source>
        <dbReference type="EMBL" id="ACB64107.1"/>
    </source>
</evidence>
<gene>
    <name evidence="1" type="ordered locus">BamMC406_1620</name>
</gene>
<sequence length="32" mass="3556">MTAIMTAFALGENRSMLNEPFPNGKAWTADNR</sequence>